<dbReference type="SMART" id="SM00315">
    <property type="entry name" value="RGS"/>
    <property type="match status" value="1"/>
</dbReference>
<organism evidence="4 5">
    <name type="scientific">Allomyces macrogynus (strain ATCC 38327)</name>
    <name type="common">Allomyces javanicus var. macrogynus</name>
    <dbReference type="NCBI Taxonomy" id="578462"/>
    <lineage>
        <taxon>Eukaryota</taxon>
        <taxon>Fungi</taxon>
        <taxon>Fungi incertae sedis</taxon>
        <taxon>Blastocladiomycota</taxon>
        <taxon>Blastocladiomycetes</taxon>
        <taxon>Blastocladiales</taxon>
        <taxon>Blastocladiaceae</taxon>
        <taxon>Allomyces</taxon>
    </lineage>
</organism>
<dbReference type="STRING" id="578462.A0A0L0SGA7"/>
<sequence length="663" mass="72764">MFHEGRVTRAAIMAVHDEMGPPAAALPFAGTDTSARARVDDDLFAARSSDGLSPAIRFYVIAWNIVSLLALALFAYLAYVRRIEFLVRRYPLIVIVQSLAINCWANAYFQSPTTVPWLPAAEEGPLGSAVIRFFLSSVTCPIWIVGCHLRAFSFIVDHFNTVKMMHESSKDRGSTPWTDLLTPTERRFFRWLDWALNGRALPFAPRLSRAPTDGRSSAGLAANASNAVQLSQPLTPTKGAVPASRSDLLQTRRISTRTQAKVMAASAALGVAVLIPAGMAASACFAPASSPGAAPFPECIYHARVNSAYKYYPLLAVLAINFVATPFVLLLVRRIRDQYYLRLEILSHLVVLFLELFCYVLFGALITLKVPRELTSSSFTQIALLESYAHTLIVPTVYCAFKYEAWPWQRTRRVSTARARMPEGPVVHLEYTTESFKQMLQNDDLFEKFQGCLAAGFCLENGLFWQDLAHLESITDTVTPLRTVATASRPTATVSRTPFTRTLTNTSSVVMSPMSPFSDTATILPTPPSSSTAAAAAAPTPSPPPRVDPAVHTALLRLFHTYVAADSPRELNLPSWVREAVAADVKCDRVTLASFADVKNEVFLAMYTNTFPRFLSELADAPGEQATLARPSATGGAGGDGDEVERAQRWRRFWRRTRGAGGT</sequence>
<evidence type="ECO:0000256" key="2">
    <source>
        <dbReference type="SAM" id="Phobius"/>
    </source>
</evidence>
<keyword evidence="5" id="KW-1185">Reference proteome</keyword>
<reference evidence="4 5" key="1">
    <citation type="submission" date="2009-11" db="EMBL/GenBank/DDBJ databases">
        <title>Annotation of Allomyces macrogynus ATCC 38327.</title>
        <authorList>
            <consortium name="The Broad Institute Genome Sequencing Platform"/>
            <person name="Russ C."/>
            <person name="Cuomo C."/>
            <person name="Burger G."/>
            <person name="Gray M.W."/>
            <person name="Holland P.W.H."/>
            <person name="King N."/>
            <person name="Lang F.B.F."/>
            <person name="Roger A.J."/>
            <person name="Ruiz-Trillo I."/>
            <person name="Young S.K."/>
            <person name="Zeng Q."/>
            <person name="Gargeya S."/>
            <person name="Fitzgerald M."/>
            <person name="Haas B."/>
            <person name="Abouelleil A."/>
            <person name="Alvarado L."/>
            <person name="Arachchi H.M."/>
            <person name="Berlin A."/>
            <person name="Chapman S.B."/>
            <person name="Gearin G."/>
            <person name="Goldberg J."/>
            <person name="Griggs A."/>
            <person name="Gujja S."/>
            <person name="Hansen M."/>
            <person name="Heiman D."/>
            <person name="Howarth C."/>
            <person name="Larimer J."/>
            <person name="Lui A."/>
            <person name="MacDonald P.J.P."/>
            <person name="McCowen C."/>
            <person name="Montmayeur A."/>
            <person name="Murphy C."/>
            <person name="Neiman D."/>
            <person name="Pearson M."/>
            <person name="Priest M."/>
            <person name="Roberts A."/>
            <person name="Saif S."/>
            <person name="Shea T."/>
            <person name="Sisk P."/>
            <person name="Stolte C."/>
            <person name="Sykes S."/>
            <person name="Wortman J."/>
            <person name="Nusbaum C."/>
            <person name="Birren B."/>
        </authorList>
    </citation>
    <scope>NUCLEOTIDE SEQUENCE [LARGE SCALE GENOMIC DNA]</scope>
    <source>
        <strain evidence="4 5">ATCC 38327</strain>
    </source>
</reference>
<evidence type="ECO:0000313" key="4">
    <source>
        <dbReference type="EMBL" id="KNE61425.1"/>
    </source>
</evidence>
<evidence type="ECO:0000259" key="3">
    <source>
        <dbReference type="PROSITE" id="PS50132"/>
    </source>
</evidence>
<feature type="transmembrane region" description="Helical" evidence="2">
    <location>
        <begin position="56"/>
        <end position="78"/>
    </location>
</feature>
<dbReference type="InterPro" id="IPR016137">
    <property type="entry name" value="RGS"/>
</dbReference>
<dbReference type="OrthoDB" id="5573155at2759"/>
<accession>A0A0L0SGA7</accession>
<dbReference type="PANTHER" id="PTHR10845">
    <property type="entry name" value="REGULATOR OF G PROTEIN SIGNALING"/>
    <property type="match status" value="1"/>
</dbReference>
<dbReference type="PROSITE" id="PS50132">
    <property type="entry name" value="RGS"/>
    <property type="match status" value="1"/>
</dbReference>
<dbReference type="Proteomes" id="UP000054350">
    <property type="component" value="Unassembled WGS sequence"/>
</dbReference>
<dbReference type="Gene3D" id="1.10.167.10">
    <property type="entry name" value="Regulator of G-protein Signalling 4, domain 2"/>
    <property type="match status" value="1"/>
</dbReference>
<dbReference type="InterPro" id="IPR036305">
    <property type="entry name" value="RGS_sf"/>
</dbReference>
<dbReference type="SUPFAM" id="SSF48097">
    <property type="entry name" value="Regulator of G-protein signaling, RGS"/>
    <property type="match status" value="1"/>
</dbReference>
<keyword evidence="2" id="KW-0472">Membrane</keyword>
<dbReference type="AlphaFoldDB" id="A0A0L0SGA7"/>
<feature type="transmembrane region" description="Helical" evidence="2">
    <location>
        <begin position="311"/>
        <end position="333"/>
    </location>
</feature>
<gene>
    <name evidence="4" type="ORF">AMAG_06255</name>
</gene>
<keyword evidence="2" id="KW-1133">Transmembrane helix</keyword>
<feature type="region of interest" description="Disordered" evidence="1">
    <location>
        <begin position="524"/>
        <end position="546"/>
    </location>
</feature>
<proteinExistence type="predicted"/>
<feature type="transmembrane region" description="Helical" evidence="2">
    <location>
        <begin position="345"/>
        <end position="368"/>
    </location>
</feature>
<feature type="transmembrane region" description="Helical" evidence="2">
    <location>
        <begin position="262"/>
        <end position="288"/>
    </location>
</feature>
<protein>
    <recommendedName>
        <fullName evidence="3">RGS domain-containing protein</fullName>
    </recommendedName>
</protein>
<keyword evidence="2" id="KW-0812">Transmembrane</keyword>
<evidence type="ECO:0000313" key="5">
    <source>
        <dbReference type="Proteomes" id="UP000054350"/>
    </source>
</evidence>
<dbReference type="InterPro" id="IPR044926">
    <property type="entry name" value="RGS_subdomain_2"/>
</dbReference>
<evidence type="ECO:0000256" key="1">
    <source>
        <dbReference type="SAM" id="MobiDB-lite"/>
    </source>
</evidence>
<dbReference type="EMBL" id="GG745338">
    <property type="protein sequence ID" value="KNE61425.1"/>
    <property type="molecule type" value="Genomic_DNA"/>
</dbReference>
<feature type="domain" description="RGS" evidence="3">
    <location>
        <begin position="435"/>
        <end position="615"/>
    </location>
</feature>
<reference evidence="4 5" key="2">
    <citation type="submission" date="2009-11" db="EMBL/GenBank/DDBJ databases">
        <title>The Genome Sequence of Allomyces macrogynus strain ATCC 38327.</title>
        <authorList>
            <consortium name="The Broad Institute Genome Sequencing Platform"/>
            <person name="Russ C."/>
            <person name="Cuomo C."/>
            <person name="Shea T."/>
            <person name="Young S.K."/>
            <person name="Zeng Q."/>
            <person name="Koehrsen M."/>
            <person name="Haas B."/>
            <person name="Borodovsky M."/>
            <person name="Guigo R."/>
            <person name="Alvarado L."/>
            <person name="Berlin A."/>
            <person name="Borenstein D."/>
            <person name="Chen Z."/>
            <person name="Engels R."/>
            <person name="Freedman E."/>
            <person name="Gellesch M."/>
            <person name="Goldberg J."/>
            <person name="Griggs A."/>
            <person name="Gujja S."/>
            <person name="Heiman D."/>
            <person name="Hepburn T."/>
            <person name="Howarth C."/>
            <person name="Jen D."/>
            <person name="Larson L."/>
            <person name="Lewis B."/>
            <person name="Mehta T."/>
            <person name="Park D."/>
            <person name="Pearson M."/>
            <person name="Roberts A."/>
            <person name="Saif S."/>
            <person name="Shenoy N."/>
            <person name="Sisk P."/>
            <person name="Stolte C."/>
            <person name="Sykes S."/>
            <person name="Walk T."/>
            <person name="White J."/>
            <person name="Yandava C."/>
            <person name="Burger G."/>
            <person name="Gray M.W."/>
            <person name="Holland P.W.H."/>
            <person name="King N."/>
            <person name="Lang F.B.F."/>
            <person name="Roger A.J."/>
            <person name="Ruiz-Trillo I."/>
            <person name="Lander E."/>
            <person name="Nusbaum C."/>
        </authorList>
    </citation>
    <scope>NUCLEOTIDE SEQUENCE [LARGE SCALE GENOMIC DNA]</scope>
    <source>
        <strain evidence="4 5">ATCC 38327</strain>
    </source>
</reference>
<dbReference type="VEuPathDB" id="FungiDB:AMAG_06255"/>
<dbReference type="PANTHER" id="PTHR10845:SF192">
    <property type="entry name" value="DOUBLE HIT, ISOFORM B"/>
    <property type="match status" value="1"/>
</dbReference>
<name>A0A0L0SGA7_ALLM3</name>
<feature type="compositionally biased region" description="Low complexity" evidence="1">
    <location>
        <begin position="529"/>
        <end position="539"/>
    </location>
</feature>
<dbReference type="Pfam" id="PF00615">
    <property type="entry name" value="RGS"/>
    <property type="match status" value="1"/>
</dbReference>